<evidence type="ECO:0000313" key="2">
    <source>
        <dbReference type="EMBL" id="KAG1769917.1"/>
    </source>
</evidence>
<feature type="region of interest" description="Disordered" evidence="1">
    <location>
        <begin position="423"/>
        <end position="442"/>
    </location>
</feature>
<feature type="region of interest" description="Disordered" evidence="1">
    <location>
        <begin position="1"/>
        <end position="26"/>
    </location>
</feature>
<organism evidence="2 3">
    <name type="scientific">Suillus placidus</name>
    <dbReference type="NCBI Taxonomy" id="48579"/>
    <lineage>
        <taxon>Eukaryota</taxon>
        <taxon>Fungi</taxon>
        <taxon>Dikarya</taxon>
        <taxon>Basidiomycota</taxon>
        <taxon>Agaricomycotina</taxon>
        <taxon>Agaricomycetes</taxon>
        <taxon>Agaricomycetidae</taxon>
        <taxon>Boletales</taxon>
        <taxon>Suillineae</taxon>
        <taxon>Suillaceae</taxon>
        <taxon>Suillus</taxon>
    </lineage>
</organism>
<gene>
    <name evidence="2" type="ORF">EV702DRAFT_1250013</name>
</gene>
<accession>A0A9P6ZKR5</accession>
<feature type="compositionally biased region" description="Basic and acidic residues" evidence="1">
    <location>
        <begin position="15"/>
        <end position="26"/>
    </location>
</feature>
<dbReference type="Proteomes" id="UP000714275">
    <property type="component" value="Unassembled WGS sequence"/>
</dbReference>
<reference evidence="2" key="1">
    <citation type="journal article" date="2020" name="New Phytol.">
        <title>Comparative genomics reveals dynamic genome evolution in host specialist ectomycorrhizal fungi.</title>
        <authorList>
            <person name="Lofgren L.A."/>
            <person name="Nguyen N.H."/>
            <person name="Vilgalys R."/>
            <person name="Ruytinx J."/>
            <person name="Liao H.L."/>
            <person name="Branco S."/>
            <person name="Kuo A."/>
            <person name="LaButti K."/>
            <person name="Lipzen A."/>
            <person name="Andreopoulos W."/>
            <person name="Pangilinan J."/>
            <person name="Riley R."/>
            <person name="Hundley H."/>
            <person name="Na H."/>
            <person name="Barry K."/>
            <person name="Grigoriev I.V."/>
            <person name="Stajich J.E."/>
            <person name="Kennedy P.G."/>
        </authorList>
    </citation>
    <scope>NUCLEOTIDE SEQUENCE</scope>
    <source>
        <strain evidence="2">DOB743</strain>
    </source>
</reference>
<feature type="compositionally biased region" description="Polar residues" evidence="1">
    <location>
        <begin position="423"/>
        <end position="434"/>
    </location>
</feature>
<dbReference type="OrthoDB" id="3249298at2759"/>
<dbReference type="EMBL" id="JABBWD010000069">
    <property type="protein sequence ID" value="KAG1769917.1"/>
    <property type="molecule type" value="Genomic_DNA"/>
</dbReference>
<sequence>MGKKTHGMRGPAAQAKKDARTQAYRDRNPEKIKAAVERDLYTHRIKKFPLDFLSIKRDGALVRDIIHNNFPFSPDELTALPEHGKVVLPLDHLPSGTVPDGMPPYLAIRYEHFLSKDHQRRLILRWDEVVASHPVNHLKPDTNRSTSDAHHLGIWEVFGATPRMTADTRKQTAEAKEAIDQLLWYVQSFMAPKLATAYAQHAPLHWKALQKVHARVHQHLGHDLLSRPRVDMGGPFFAVAVKEAGSGVVHLDWNDNKAIYAYVFAVGDWEGGEFCIPQLKIKIPVRPGQIHSPAIATTTLDITKRTNRDTISDLHPVIDSSVNLDMFPPGIYRDPLWRSIQANEGHSNSRVPEPEPTPPTHEPSTMFSFGNSDEDNDSALDPPKCPYHNLQAFSFLTTSQRLHLYKFAPIRVQVSRGISTPNSVLSVTRLPPTSRNRDSTGQ</sequence>
<dbReference type="Gene3D" id="3.60.130.30">
    <property type="match status" value="1"/>
</dbReference>
<dbReference type="AlphaFoldDB" id="A0A9P6ZKR5"/>
<protein>
    <submittedName>
        <fullName evidence="2">Uncharacterized protein</fullName>
    </submittedName>
</protein>
<name>A0A9P6ZKR5_9AGAM</name>
<keyword evidence="3" id="KW-1185">Reference proteome</keyword>
<evidence type="ECO:0000256" key="1">
    <source>
        <dbReference type="SAM" id="MobiDB-lite"/>
    </source>
</evidence>
<proteinExistence type="predicted"/>
<evidence type="ECO:0000313" key="3">
    <source>
        <dbReference type="Proteomes" id="UP000714275"/>
    </source>
</evidence>
<comment type="caution">
    <text evidence="2">The sequence shown here is derived from an EMBL/GenBank/DDBJ whole genome shotgun (WGS) entry which is preliminary data.</text>
</comment>
<feature type="region of interest" description="Disordered" evidence="1">
    <location>
        <begin position="344"/>
        <end position="383"/>
    </location>
</feature>